<evidence type="ECO:0000313" key="7">
    <source>
        <dbReference type="EMBL" id="PIR93308.1"/>
    </source>
</evidence>
<sequence>MENEQKYHRPSWDEYFMDITKIIGERGTCDRCRGGCVITKDKRIVATGYIGSPIGTPHCDDVGHEMHTVTQENGQQSRHCIRTTHAEQNAICQAARVGVSVENGTLYTKMTPCYVCGKMIVNAGIKRVVCEQDYHGGARSKEIFKEAGIEFILLNEIMTTYADMTPEKKTLPTPTQPETVQSEKINSVSFINEQPAELKKDDEEPSQFIFENIPMN</sequence>
<dbReference type="GO" id="GO:0051301">
    <property type="term" value="P:cell division"/>
    <property type="evidence" value="ECO:0007669"/>
    <property type="project" value="UniProtKB-KW"/>
</dbReference>
<comment type="similarity">
    <text evidence="2">Belongs to the cytidine and deoxycytidylate deaminase family.</text>
</comment>
<organism evidence="7 8">
    <name type="scientific">Candidatus Falkowbacteria bacterium CG10_big_fil_rev_8_21_14_0_10_43_10</name>
    <dbReference type="NCBI Taxonomy" id="1974567"/>
    <lineage>
        <taxon>Bacteria</taxon>
        <taxon>Candidatus Falkowiibacteriota</taxon>
    </lineage>
</organism>
<keyword evidence="5" id="KW-0862">Zinc</keyword>
<dbReference type="InterPro" id="IPR035105">
    <property type="entry name" value="Deoxycytidylate_deaminase_dom"/>
</dbReference>
<evidence type="ECO:0000256" key="2">
    <source>
        <dbReference type="ARBA" id="ARBA00006576"/>
    </source>
</evidence>
<dbReference type="GO" id="GO:0008270">
    <property type="term" value="F:zinc ion binding"/>
    <property type="evidence" value="ECO:0007669"/>
    <property type="project" value="InterPro"/>
</dbReference>
<dbReference type="AlphaFoldDB" id="A0A2H0V2N2"/>
<dbReference type="SUPFAM" id="SSF53927">
    <property type="entry name" value="Cytidine deaminase-like"/>
    <property type="match status" value="1"/>
</dbReference>
<feature type="domain" description="CMP/dCMP-type deaminase" evidence="6">
    <location>
        <begin position="11"/>
        <end position="151"/>
    </location>
</feature>
<dbReference type="Gene3D" id="3.40.140.10">
    <property type="entry name" value="Cytidine Deaminase, domain 2"/>
    <property type="match status" value="1"/>
</dbReference>
<dbReference type="PANTHER" id="PTHR11086">
    <property type="entry name" value="DEOXYCYTIDYLATE DEAMINASE-RELATED"/>
    <property type="match status" value="1"/>
</dbReference>
<dbReference type="PROSITE" id="PS51747">
    <property type="entry name" value="CYT_DCMP_DEAMINASES_2"/>
    <property type="match status" value="1"/>
</dbReference>
<protein>
    <submittedName>
        <fullName evidence="7">Cell division protein DedD</fullName>
    </submittedName>
</protein>
<evidence type="ECO:0000256" key="3">
    <source>
        <dbReference type="ARBA" id="ARBA00022723"/>
    </source>
</evidence>
<keyword evidence="4" id="KW-0378">Hydrolase</keyword>
<evidence type="ECO:0000259" key="6">
    <source>
        <dbReference type="PROSITE" id="PS51747"/>
    </source>
</evidence>
<evidence type="ECO:0000256" key="4">
    <source>
        <dbReference type="ARBA" id="ARBA00022801"/>
    </source>
</evidence>
<dbReference type="InterPro" id="IPR002125">
    <property type="entry name" value="CMP_dCMP_dom"/>
</dbReference>
<evidence type="ECO:0000256" key="1">
    <source>
        <dbReference type="ARBA" id="ARBA00001947"/>
    </source>
</evidence>
<dbReference type="GO" id="GO:0004132">
    <property type="term" value="F:dCMP deaminase activity"/>
    <property type="evidence" value="ECO:0007669"/>
    <property type="project" value="TreeGrafter"/>
</dbReference>
<dbReference type="EMBL" id="PFAR01000018">
    <property type="protein sequence ID" value="PIR93308.1"/>
    <property type="molecule type" value="Genomic_DNA"/>
</dbReference>
<dbReference type="InterPro" id="IPR016193">
    <property type="entry name" value="Cytidine_deaminase-like"/>
</dbReference>
<dbReference type="GO" id="GO:0005737">
    <property type="term" value="C:cytoplasm"/>
    <property type="evidence" value="ECO:0007669"/>
    <property type="project" value="TreeGrafter"/>
</dbReference>
<reference evidence="8" key="1">
    <citation type="submission" date="2017-09" db="EMBL/GenBank/DDBJ databases">
        <title>Depth-based differentiation of microbial function through sediment-hosted aquifers and enrichment of novel symbionts in the deep terrestrial subsurface.</title>
        <authorList>
            <person name="Probst A.J."/>
            <person name="Ladd B."/>
            <person name="Jarett J.K."/>
            <person name="Geller-Mcgrath D.E."/>
            <person name="Sieber C.M.K."/>
            <person name="Emerson J.B."/>
            <person name="Anantharaman K."/>
            <person name="Thomas B.C."/>
            <person name="Malmstrom R."/>
            <person name="Stieglmeier M."/>
            <person name="Klingl A."/>
            <person name="Woyke T."/>
            <person name="Ryan C.M."/>
            <person name="Banfield J.F."/>
        </authorList>
    </citation>
    <scope>NUCLEOTIDE SEQUENCE [LARGE SCALE GENOMIC DNA]</scope>
</reference>
<dbReference type="PROSITE" id="PS00903">
    <property type="entry name" value="CYT_DCMP_DEAMINASES_1"/>
    <property type="match status" value="1"/>
</dbReference>
<dbReference type="InterPro" id="IPR015517">
    <property type="entry name" value="dCMP_deaminase-rel"/>
</dbReference>
<name>A0A2H0V2N2_9BACT</name>
<evidence type="ECO:0000313" key="8">
    <source>
        <dbReference type="Proteomes" id="UP000228626"/>
    </source>
</evidence>
<keyword evidence="3" id="KW-0479">Metal-binding</keyword>
<keyword evidence="7" id="KW-0132">Cell division</keyword>
<keyword evidence="7" id="KW-0131">Cell cycle</keyword>
<gene>
    <name evidence="7" type="ORF">COT99_01510</name>
</gene>
<dbReference type="InterPro" id="IPR016192">
    <property type="entry name" value="APOBEC/CMP_deaminase_Zn-bd"/>
</dbReference>
<dbReference type="Proteomes" id="UP000228626">
    <property type="component" value="Unassembled WGS sequence"/>
</dbReference>
<proteinExistence type="inferred from homology"/>
<dbReference type="CDD" id="cd01286">
    <property type="entry name" value="deoxycytidylate_deaminase"/>
    <property type="match status" value="1"/>
</dbReference>
<dbReference type="PANTHER" id="PTHR11086:SF18">
    <property type="entry name" value="DEOXYCYTIDYLATE DEAMINASE"/>
    <property type="match status" value="1"/>
</dbReference>
<accession>A0A2H0V2N2</accession>
<dbReference type="Pfam" id="PF00383">
    <property type="entry name" value="dCMP_cyt_deam_1"/>
    <property type="match status" value="1"/>
</dbReference>
<evidence type="ECO:0000256" key="5">
    <source>
        <dbReference type="ARBA" id="ARBA00022833"/>
    </source>
</evidence>
<comment type="caution">
    <text evidence="7">The sequence shown here is derived from an EMBL/GenBank/DDBJ whole genome shotgun (WGS) entry which is preliminary data.</text>
</comment>
<comment type="cofactor">
    <cofactor evidence="1">
        <name>Zn(2+)</name>
        <dbReference type="ChEBI" id="CHEBI:29105"/>
    </cofactor>
</comment>